<keyword evidence="1" id="KW-1133">Transmembrane helix</keyword>
<organism evidence="2 3">
    <name type="scientific">Nonomuraea cypriaca</name>
    <dbReference type="NCBI Taxonomy" id="1187855"/>
    <lineage>
        <taxon>Bacteria</taxon>
        <taxon>Bacillati</taxon>
        <taxon>Actinomycetota</taxon>
        <taxon>Actinomycetes</taxon>
        <taxon>Streptosporangiales</taxon>
        <taxon>Streptosporangiaceae</taxon>
        <taxon>Nonomuraea</taxon>
    </lineage>
</organism>
<feature type="transmembrane region" description="Helical" evidence="1">
    <location>
        <begin position="81"/>
        <end position="99"/>
    </location>
</feature>
<feature type="transmembrane region" description="Helical" evidence="1">
    <location>
        <begin position="105"/>
        <end position="126"/>
    </location>
</feature>
<keyword evidence="3" id="KW-1185">Reference proteome</keyword>
<dbReference type="GO" id="GO:0022857">
    <property type="term" value="F:transmembrane transporter activity"/>
    <property type="evidence" value="ECO:0007669"/>
    <property type="project" value="InterPro"/>
</dbReference>
<dbReference type="Proteomes" id="UP000605361">
    <property type="component" value="Unassembled WGS sequence"/>
</dbReference>
<name>A0A931AG21_9ACTN</name>
<reference evidence="2" key="1">
    <citation type="submission" date="2020-11" db="EMBL/GenBank/DDBJ databases">
        <title>Whole-genome analyses of Nonomuraea sp. K274.</title>
        <authorList>
            <person name="Veyisoglu A."/>
        </authorList>
    </citation>
    <scope>NUCLEOTIDE SEQUENCE</scope>
    <source>
        <strain evidence="2">K274</strain>
    </source>
</reference>
<comment type="caution">
    <text evidence="2">The sequence shown here is derived from an EMBL/GenBank/DDBJ whole genome shotgun (WGS) entry which is preliminary data.</text>
</comment>
<dbReference type="Gene3D" id="1.20.1250.20">
    <property type="entry name" value="MFS general substrate transporter like domains"/>
    <property type="match status" value="1"/>
</dbReference>
<evidence type="ECO:0000313" key="3">
    <source>
        <dbReference type="Proteomes" id="UP000605361"/>
    </source>
</evidence>
<evidence type="ECO:0000313" key="2">
    <source>
        <dbReference type="EMBL" id="MBF8189858.1"/>
    </source>
</evidence>
<dbReference type="InterPro" id="IPR011701">
    <property type="entry name" value="MFS"/>
</dbReference>
<protein>
    <submittedName>
        <fullName evidence="2">MFS transporter</fullName>
    </submittedName>
</protein>
<feature type="transmembrane region" description="Helical" evidence="1">
    <location>
        <begin position="240"/>
        <end position="260"/>
    </location>
</feature>
<proteinExistence type="predicted"/>
<feature type="transmembrane region" description="Helical" evidence="1">
    <location>
        <begin position="361"/>
        <end position="382"/>
    </location>
</feature>
<dbReference type="PANTHER" id="PTHR23542:SF1">
    <property type="entry name" value="MAJOR FACILITATOR SUPERFAMILY (MFS) PROFILE DOMAIN-CONTAINING PROTEIN"/>
    <property type="match status" value="1"/>
</dbReference>
<feature type="transmembrane region" description="Helical" evidence="1">
    <location>
        <begin position="49"/>
        <end position="69"/>
    </location>
</feature>
<feature type="transmembrane region" description="Helical" evidence="1">
    <location>
        <begin position="297"/>
        <end position="321"/>
    </location>
</feature>
<accession>A0A931AG21</accession>
<feature type="transmembrane region" description="Helical" evidence="1">
    <location>
        <begin position="168"/>
        <end position="187"/>
    </location>
</feature>
<sequence>MALDPYRHLLKIPGVPALLLVGLLARVPTTAAGMTLTLHVAEMLDLGYFSAGLLITVNTIGMAIGSPLSGRLVDKHGLRPVLIVTTVAQAAFWACAWALPFPALVAAAGLAGLLALPVFSVTRQCLAAMVPVPQRRTAFALDSMLVELSYMVGPALAVAGMMALGSGVTMTVLGAGMTVAGVALIVFNPPIRSADELKQTERVPRRQWLTPAFVALLGTAAAATFVLTATELALVATMNAAGAAAWVGLAVGIWCVYSLAGGFVYGMLPRGFSPLVLIAGMGLLTVPVGLAAGDWRWLVLALLPAGLLCAPSLSATVDFLSRWVPAAARGESMGFHGTALLIGGAASAPLAGAVIDGVGPPWAFAFAGLAAVAMVLVALPFWRRRPAPAASQASFAEMAEATTEAELAEMAGVKAGAGLGELAGVKAAAEFGEMKAEVGRA</sequence>
<dbReference type="SUPFAM" id="SSF103473">
    <property type="entry name" value="MFS general substrate transporter"/>
    <property type="match status" value="1"/>
</dbReference>
<dbReference type="InterPro" id="IPR036259">
    <property type="entry name" value="MFS_trans_sf"/>
</dbReference>
<keyword evidence="1" id="KW-0812">Transmembrane</keyword>
<dbReference type="EMBL" id="JADOGI010000104">
    <property type="protein sequence ID" value="MBF8189858.1"/>
    <property type="molecule type" value="Genomic_DNA"/>
</dbReference>
<evidence type="ECO:0000256" key="1">
    <source>
        <dbReference type="SAM" id="Phobius"/>
    </source>
</evidence>
<dbReference type="Pfam" id="PF07690">
    <property type="entry name" value="MFS_1"/>
    <property type="match status" value="1"/>
</dbReference>
<feature type="transmembrane region" description="Helical" evidence="1">
    <location>
        <begin position="208"/>
        <end position="228"/>
    </location>
</feature>
<feature type="transmembrane region" description="Helical" evidence="1">
    <location>
        <begin position="138"/>
        <end position="162"/>
    </location>
</feature>
<dbReference type="PANTHER" id="PTHR23542">
    <property type="match status" value="1"/>
</dbReference>
<feature type="transmembrane region" description="Helical" evidence="1">
    <location>
        <begin position="272"/>
        <end position="291"/>
    </location>
</feature>
<keyword evidence="1" id="KW-0472">Membrane</keyword>
<dbReference type="RefSeq" id="WP_195898791.1">
    <property type="nucleotide sequence ID" value="NZ_JADOGI010000104.1"/>
</dbReference>
<gene>
    <name evidence="2" type="ORF">ITP53_29865</name>
</gene>
<dbReference type="AlphaFoldDB" id="A0A931AG21"/>
<feature type="transmembrane region" description="Helical" evidence="1">
    <location>
        <begin position="333"/>
        <end position="355"/>
    </location>
</feature>